<organism evidence="3 4">
    <name type="scientific">Cohnella luojiensis</name>
    <dbReference type="NCBI Taxonomy" id="652876"/>
    <lineage>
        <taxon>Bacteria</taxon>
        <taxon>Bacillati</taxon>
        <taxon>Bacillota</taxon>
        <taxon>Bacilli</taxon>
        <taxon>Bacillales</taxon>
        <taxon>Paenibacillaceae</taxon>
        <taxon>Cohnella</taxon>
    </lineage>
</organism>
<keyword evidence="2" id="KW-1133">Transmembrane helix</keyword>
<feature type="region of interest" description="Disordered" evidence="1">
    <location>
        <begin position="33"/>
        <end position="137"/>
    </location>
</feature>
<gene>
    <name evidence="3" type="ORF">E2980_00925</name>
</gene>
<feature type="transmembrane region" description="Helical" evidence="2">
    <location>
        <begin position="12"/>
        <end position="28"/>
    </location>
</feature>
<protein>
    <submittedName>
        <fullName evidence="3">Uncharacterized protein</fullName>
    </submittedName>
</protein>
<evidence type="ECO:0000313" key="3">
    <source>
        <dbReference type="EMBL" id="TFE31672.1"/>
    </source>
</evidence>
<dbReference type="AlphaFoldDB" id="A0A4Y8M777"/>
<keyword evidence="2" id="KW-0812">Transmembrane</keyword>
<comment type="caution">
    <text evidence="3">The sequence shown here is derived from an EMBL/GenBank/DDBJ whole genome shotgun (WGS) entry which is preliminary data.</text>
</comment>
<accession>A0A4Y8M777</accession>
<evidence type="ECO:0000256" key="1">
    <source>
        <dbReference type="SAM" id="MobiDB-lite"/>
    </source>
</evidence>
<feature type="compositionally biased region" description="Polar residues" evidence="1">
    <location>
        <begin position="77"/>
        <end position="86"/>
    </location>
</feature>
<evidence type="ECO:0000313" key="4">
    <source>
        <dbReference type="Proteomes" id="UP000297900"/>
    </source>
</evidence>
<reference evidence="3 4" key="1">
    <citation type="submission" date="2019-03" db="EMBL/GenBank/DDBJ databases">
        <title>Cohnella endophytica sp. nov., a novel endophytic bacterium isolated from bark of Sonneratia apetala.</title>
        <authorList>
            <person name="Tuo L."/>
        </authorList>
    </citation>
    <scope>NUCLEOTIDE SEQUENCE [LARGE SCALE GENOMIC DNA]</scope>
    <source>
        <strain evidence="3 4">CCTCC AB 208254</strain>
    </source>
</reference>
<dbReference type="OrthoDB" id="1798639at2"/>
<name>A0A4Y8M777_9BACL</name>
<proteinExistence type="predicted"/>
<keyword evidence="2" id="KW-0472">Membrane</keyword>
<dbReference type="RefSeq" id="WP_135150241.1">
    <property type="nucleotide sequence ID" value="NZ_SOMN01000001.1"/>
</dbReference>
<evidence type="ECO:0000256" key="2">
    <source>
        <dbReference type="SAM" id="Phobius"/>
    </source>
</evidence>
<keyword evidence="4" id="KW-1185">Reference proteome</keyword>
<sequence>MERLISFLMHNFYFVIIVVGIIYSLFFRKSPLERPPNRMPDFGGGGQNGPRRPGELRPPVAQPTRTEPADTHFPAPQRQTQPNPVKTPSPIRVSTVGTEDSLSEEAQRKRVAVKQPESKGLSRPDRTHSPALTPEDLTRAVVWAEILGPPRARRPFRR</sequence>
<dbReference type="Proteomes" id="UP000297900">
    <property type="component" value="Unassembled WGS sequence"/>
</dbReference>
<feature type="compositionally biased region" description="Basic and acidic residues" evidence="1">
    <location>
        <begin position="116"/>
        <end position="128"/>
    </location>
</feature>
<dbReference type="EMBL" id="SOMN01000001">
    <property type="protein sequence ID" value="TFE31672.1"/>
    <property type="molecule type" value="Genomic_DNA"/>
</dbReference>